<reference evidence="1 2" key="1">
    <citation type="submission" date="2024-01" db="EMBL/GenBank/DDBJ databases">
        <title>The genomes of 5 underutilized Papilionoideae crops provide insights into root nodulation and disease resistanc.</title>
        <authorList>
            <person name="Jiang F."/>
        </authorList>
    </citation>
    <scope>NUCLEOTIDE SEQUENCE [LARGE SCALE GENOMIC DNA]</scope>
    <source>
        <strain evidence="1">LVBAO_FW01</strain>
        <tissue evidence="1">Leaves</tissue>
    </source>
</reference>
<keyword evidence="2" id="KW-1185">Reference proteome</keyword>
<evidence type="ECO:0000313" key="2">
    <source>
        <dbReference type="Proteomes" id="UP001367508"/>
    </source>
</evidence>
<comment type="caution">
    <text evidence="1">The sequence shown here is derived from an EMBL/GenBank/DDBJ whole genome shotgun (WGS) entry which is preliminary data.</text>
</comment>
<gene>
    <name evidence="1" type="ORF">VNO77_07047</name>
</gene>
<sequence length="79" mass="8978">MGGPYGTVFAPFSSRPFQSGPHRVHEDTCLVMARSQVGHHFSTSTRGGLSRAHVSGHEPFYWFRFAWPEENVKQDQDKD</sequence>
<proteinExistence type="predicted"/>
<dbReference type="EMBL" id="JAYMYQ010000002">
    <property type="protein sequence ID" value="KAK7349578.1"/>
    <property type="molecule type" value="Genomic_DNA"/>
</dbReference>
<name>A0AAN9R0D3_CANGL</name>
<dbReference type="AlphaFoldDB" id="A0AAN9R0D3"/>
<protein>
    <submittedName>
        <fullName evidence="1">Uncharacterized protein</fullName>
    </submittedName>
</protein>
<organism evidence="1 2">
    <name type="scientific">Canavalia gladiata</name>
    <name type="common">Sword bean</name>
    <name type="synonym">Dolichos gladiatus</name>
    <dbReference type="NCBI Taxonomy" id="3824"/>
    <lineage>
        <taxon>Eukaryota</taxon>
        <taxon>Viridiplantae</taxon>
        <taxon>Streptophyta</taxon>
        <taxon>Embryophyta</taxon>
        <taxon>Tracheophyta</taxon>
        <taxon>Spermatophyta</taxon>
        <taxon>Magnoliopsida</taxon>
        <taxon>eudicotyledons</taxon>
        <taxon>Gunneridae</taxon>
        <taxon>Pentapetalae</taxon>
        <taxon>rosids</taxon>
        <taxon>fabids</taxon>
        <taxon>Fabales</taxon>
        <taxon>Fabaceae</taxon>
        <taxon>Papilionoideae</taxon>
        <taxon>50 kb inversion clade</taxon>
        <taxon>NPAAA clade</taxon>
        <taxon>indigoferoid/millettioid clade</taxon>
        <taxon>Phaseoleae</taxon>
        <taxon>Canavalia</taxon>
    </lineage>
</organism>
<accession>A0AAN9R0D3</accession>
<evidence type="ECO:0000313" key="1">
    <source>
        <dbReference type="EMBL" id="KAK7349578.1"/>
    </source>
</evidence>
<dbReference type="Proteomes" id="UP001367508">
    <property type="component" value="Unassembled WGS sequence"/>
</dbReference>